<dbReference type="PANTHER" id="PTHR43537">
    <property type="entry name" value="TRANSCRIPTIONAL REGULATOR, GNTR FAMILY"/>
    <property type="match status" value="1"/>
</dbReference>
<evidence type="ECO:0000313" key="8">
    <source>
        <dbReference type="Proteomes" id="UP000669239"/>
    </source>
</evidence>
<dbReference type="Gene3D" id="1.20.120.530">
    <property type="entry name" value="GntR ligand-binding domain-like"/>
    <property type="match status" value="1"/>
</dbReference>
<reference evidence="7" key="2">
    <citation type="submission" date="2020-02" db="EMBL/GenBank/DDBJ databases">
        <authorList>
            <person name="Littmann E."/>
            <person name="Sorbara M."/>
        </authorList>
    </citation>
    <scope>NUCLEOTIDE SEQUENCE</scope>
    <source>
        <strain evidence="7">MSK.1.17</strain>
    </source>
</reference>
<keyword evidence="3" id="KW-0804">Transcription</keyword>
<dbReference type="InterPro" id="IPR000524">
    <property type="entry name" value="Tscrpt_reg_HTH_GntR"/>
</dbReference>
<dbReference type="RefSeq" id="WP_117562626.1">
    <property type="nucleotide sequence ID" value="NZ_BAABZL010000001.1"/>
</dbReference>
<reference evidence="6" key="3">
    <citation type="submission" date="2022-01" db="EMBL/GenBank/DDBJ databases">
        <title>Collection of gut derived symbiotic bacterial strains cultured from healthy donors.</title>
        <authorList>
            <person name="Lin H."/>
            <person name="Kohout C."/>
            <person name="Waligurski E."/>
            <person name="Pamer E.G."/>
        </authorList>
    </citation>
    <scope>NUCLEOTIDE SEQUENCE</scope>
    <source>
        <strain evidence="6">DFI.6.55</strain>
    </source>
</reference>
<dbReference type="PANTHER" id="PTHR43537:SF5">
    <property type="entry name" value="UXU OPERON TRANSCRIPTIONAL REGULATOR"/>
    <property type="match status" value="1"/>
</dbReference>
<comment type="caution">
    <text evidence="6">The sequence shown here is derived from an EMBL/GenBank/DDBJ whole genome shotgun (WGS) entry which is preliminary data.</text>
</comment>
<proteinExistence type="predicted"/>
<dbReference type="InterPro" id="IPR011711">
    <property type="entry name" value="GntR_C"/>
</dbReference>
<protein>
    <submittedName>
        <fullName evidence="6">GntR family transcriptional regulator</fullName>
    </submittedName>
</protein>
<evidence type="ECO:0000313" key="9">
    <source>
        <dbReference type="Proteomes" id="UP001299608"/>
    </source>
</evidence>
<dbReference type="EMBL" id="JAAITT010000008">
    <property type="protein sequence ID" value="NSJ48539.1"/>
    <property type="molecule type" value="Genomic_DNA"/>
</dbReference>
<name>A0AAW5BWY5_9FIRM</name>
<dbReference type="SMART" id="SM00895">
    <property type="entry name" value="FCD"/>
    <property type="match status" value="1"/>
</dbReference>
<evidence type="ECO:0000313" key="6">
    <source>
        <dbReference type="EMBL" id="MCG4748641.1"/>
    </source>
</evidence>
<dbReference type="AlphaFoldDB" id="A0AAW5BWY5"/>
<feature type="domain" description="GntR C-terminal" evidence="5">
    <location>
        <begin position="79"/>
        <end position="205"/>
    </location>
</feature>
<dbReference type="Pfam" id="PF07729">
    <property type="entry name" value="FCD"/>
    <property type="match status" value="1"/>
</dbReference>
<keyword evidence="2" id="KW-0238">DNA-binding</keyword>
<dbReference type="SMART" id="SM00345">
    <property type="entry name" value="HTH_GNTR"/>
    <property type="match status" value="1"/>
</dbReference>
<keyword evidence="1" id="KW-0805">Transcription regulation</keyword>
<dbReference type="GO" id="GO:0003677">
    <property type="term" value="F:DNA binding"/>
    <property type="evidence" value="ECO:0007669"/>
    <property type="project" value="UniProtKB-KW"/>
</dbReference>
<sequence length="231" mass="26471">MPRLKGNASDTALKKIVQKINDYELSSGEIVSDLELSNELNISRTPVREAMQQLIDIGLLERTATKVVVRSITLTDIAEIFQIREAIEIMSVKIILSRGGLNETQKLELMDIHQNLCNDISNGNFDKNFSDDTAFHEKLIEYSGNTRMEDICRRITLQSQRLRWLTLLTPSRYAGTRDEHQRIIQGILNQDLNSAARAIEEHLQGSLENYTQILNNNQWMKIMSELKNMNP</sequence>
<dbReference type="Gene3D" id="1.10.10.10">
    <property type="entry name" value="Winged helix-like DNA-binding domain superfamily/Winged helix DNA-binding domain"/>
    <property type="match status" value="1"/>
</dbReference>
<dbReference type="SUPFAM" id="SSF46785">
    <property type="entry name" value="Winged helix' DNA-binding domain"/>
    <property type="match status" value="1"/>
</dbReference>
<evidence type="ECO:0000256" key="2">
    <source>
        <dbReference type="ARBA" id="ARBA00023125"/>
    </source>
</evidence>
<accession>A0AAW5BWY5</accession>
<dbReference type="Pfam" id="PF00392">
    <property type="entry name" value="GntR"/>
    <property type="match status" value="1"/>
</dbReference>
<evidence type="ECO:0000259" key="4">
    <source>
        <dbReference type="SMART" id="SM00345"/>
    </source>
</evidence>
<dbReference type="InterPro" id="IPR036388">
    <property type="entry name" value="WH-like_DNA-bd_sf"/>
</dbReference>
<dbReference type="Proteomes" id="UP000669239">
    <property type="component" value="Unassembled WGS sequence"/>
</dbReference>
<evidence type="ECO:0000256" key="3">
    <source>
        <dbReference type="ARBA" id="ARBA00023163"/>
    </source>
</evidence>
<organism evidence="6 9">
    <name type="scientific">Enterocloster aldenensis</name>
    <dbReference type="NCBI Taxonomy" id="358742"/>
    <lineage>
        <taxon>Bacteria</taxon>
        <taxon>Bacillati</taxon>
        <taxon>Bacillota</taxon>
        <taxon>Clostridia</taxon>
        <taxon>Lachnospirales</taxon>
        <taxon>Lachnospiraceae</taxon>
        <taxon>Enterocloster</taxon>
    </lineage>
</organism>
<evidence type="ECO:0000256" key="1">
    <source>
        <dbReference type="ARBA" id="ARBA00023015"/>
    </source>
</evidence>
<dbReference type="InterPro" id="IPR036390">
    <property type="entry name" value="WH_DNA-bd_sf"/>
</dbReference>
<feature type="domain" description="HTH gntR-type" evidence="4">
    <location>
        <begin position="12"/>
        <end position="67"/>
    </location>
</feature>
<reference evidence="7 8" key="1">
    <citation type="journal article" date="2020" name="Cell Host Microbe">
        <title>Functional and Genomic Variation between Human-Derived Isolates of Lachnospiraceae Reveals Inter- and Intra-Species Diversity.</title>
        <authorList>
            <person name="Sorbara M.T."/>
            <person name="Littmann E.R."/>
            <person name="Fontana E."/>
            <person name="Moody T.U."/>
            <person name="Kohout C.E."/>
            <person name="Gjonbalaj M."/>
            <person name="Eaton V."/>
            <person name="Seok R."/>
            <person name="Leiner I.M."/>
            <person name="Pamer E.G."/>
        </authorList>
    </citation>
    <scope>NUCLEOTIDE SEQUENCE [LARGE SCALE GENOMIC DNA]</scope>
    <source>
        <strain evidence="7 8">MSK.1.17</strain>
    </source>
</reference>
<dbReference type="GeneID" id="97205540"/>
<gene>
    <name evidence="7" type="ORF">G5B36_07470</name>
    <name evidence="6" type="ORF">L0N08_24825</name>
</gene>
<dbReference type="GO" id="GO:0003700">
    <property type="term" value="F:DNA-binding transcription factor activity"/>
    <property type="evidence" value="ECO:0007669"/>
    <property type="project" value="InterPro"/>
</dbReference>
<dbReference type="PRINTS" id="PR00035">
    <property type="entry name" value="HTHGNTR"/>
</dbReference>
<evidence type="ECO:0000259" key="5">
    <source>
        <dbReference type="SMART" id="SM00895"/>
    </source>
</evidence>
<evidence type="ECO:0000313" key="7">
    <source>
        <dbReference type="EMBL" id="NSJ48539.1"/>
    </source>
</evidence>
<dbReference type="Proteomes" id="UP001299608">
    <property type="component" value="Unassembled WGS sequence"/>
</dbReference>
<dbReference type="SUPFAM" id="SSF48008">
    <property type="entry name" value="GntR ligand-binding domain-like"/>
    <property type="match status" value="1"/>
</dbReference>
<dbReference type="EMBL" id="JAKNGE010000041">
    <property type="protein sequence ID" value="MCG4748641.1"/>
    <property type="molecule type" value="Genomic_DNA"/>
</dbReference>
<dbReference type="InterPro" id="IPR008920">
    <property type="entry name" value="TF_FadR/GntR_C"/>
</dbReference>
<keyword evidence="8" id="KW-1185">Reference proteome</keyword>